<dbReference type="EMBL" id="JBHMBE010000002">
    <property type="protein sequence ID" value="MFB9645560.1"/>
    <property type="molecule type" value="Genomic_DNA"/>
</dbReference>
<dbReference type="Proteomes" id="UP001589611">
    <property type="component" value="Unassembled WGS sequence"/>
</dbReference>
<dbReference type="Gene3D" id="3.30.1360.120">
    <property type="entry name" value="Probable tRNA modification gtpase trme, domain 1"/>
    <property type="match status" value="1"/>
</dbReference>
<protein>
    <submittedName>
        <fullName evidence="2">Aminomethyl transferase family protein</fullName>
    </submittedName>
</protein>
<dbReference type="RefSeq" id="WP_344714722.1">
    <property type="nucleotide sequence ID" value="NZ_BAAAWH010000001.1"/>
</dbReference>
<dbReference type="GO" id="GO:0016740">
    <property type="term" value="F:transferase activity"/>
    <property type="evidence" value="ECO:0007669"/>
    <property type="project" value="UniProtKB-KW"/>
</dbReference>
<evidence type="ECO:0000259" key="1">
    <source>
        <dbReference type="Pfam" id="PF01571"/>
    </source>
</evidence>
<accession>A0ABV5SYY6</accession>
<dbReference type="InterPro" id="IPR006222">
    <property type="entry name" value="GCVT_N"/>
</dbReference>
<evidence type="ECO:0000313" key="3">
    <source>
        <dbReference type="Proteomes" id="UP001589611"/>
    </source>
</evidence>
<comment type="caution">
    <text evidence="2">The sequence shown here is derived from an EMBL/GenBank/DDBJ whole genome shotgun (WGS) entry which is preliminary data.</text>
</comment>
<keyword evidence="3" id="KW-1185">Reference proteome</keyword>
<proteinExistence type="predicted"/>
<dbReference type="Pfam" id="PF01571">
    <property type="entry name" value="GCV_T"/>
    <property type="match status" value="1"/>
</dbReference>
<sequence length="448" mass="49784">MEDKLRELGNAALLLRNRPFSRTPFPFPAEYTGWPDEQRAWRDSATLYDQSHIMMDVYFEGPDVKRLFSDFGVNSFTTFGKNRAKQYVACNPDGMVIGDAVLFGLEDNLYNLVGNADGHVSKWLMYQIETGGYRVTATVDPASPRLSDRQVFRYQMNGPLTQRIIEKAAGGPIDPIPFFRIGDLTIAGHSVHALNHSMSRVPGMEFSGLELYGPAGGGIAVWEALVAAGEEFGLRLGGARSYPTSAAESGWIARPVSAIYSGESMRPYREWLPSTDLQASPSMQGSFISDDIADYYATPWALGYGRFIKYDHEFVGREALQRLEAAPKRKKVWLRWDEDDILRVMRDSLFGAEAQRPRIIDVPMGYRNYHFDKVVDNHGALVGLSMYLVYTVNIGGFVSMAMVDEASAIEGTELTVVWGQEDGGASNSFTVPHVQTTLRATVSTRPPA</sequence>
<evidence type="ECO:0000313" key="2">
    <source>
        <dbReference type="EMBL" id="MFB9645560.1"/>
    </source>
</evidence>
<dbReference type="SUPFAM" id="SSF103025">
    <property type="entry name" value="Folate-binding domain"/>
    <property type="match status" value="1"/>
</dbReference>
<organism evidence="2 3">
    <name type="scientific">Microbacterium terregens</name>
    <dbReference type="NCBI Taxonomy" id="69363"/>
    <lineage>
        <taxon>Bacteria</taxon>
        <taxon>Bacillati</taxon>
        <taxon>Actinomycetota</taxon>
        <taxon>Actinomycetes</taxon>
        <taxon>Micrococcales</taxon>
        <taxon>Microbacteriaceae</taxon>
        <taxon>Microbacterium</taxon>
    </lineage>
</organism>
<gene>
    <name evidence="2" type="ORF">ACFFPJ_07100</name>
</gene>
<feature type="domain" description="GCVT N-terminal" evidence="1">
    <location>
        <begin position="28"/>
        <end position="252"/>
    </location>
</feature>
<reference evidence="2 3" key="1">
    <citation type="submission" date="2024-09" db="EMBL/GenBank/DDBJ databases">
        <authorList>
            <person name="Sun Q."/>
            <person name="Mori K."/>
        </authorList>
    </citation>
    <scope>NUCLEOTIDE SEQUENCE [LARGE SCALE GENOMIC DNA]</scope>
    <source>
        <strain evidence="2 3">JCM 1342</strain>
    </source>
</reference>
<name>A0ABV5SYY6_9MICO</name>
<dbReference type="InterPro" id="IPR027266">
    <property type="entry name" value="TrmE/GcvT-like"/>
</dbReference>
<keyword evidence="2" id="KW-0808">Transferase</keyword>